<dbReference type="InterPro" id="IPR036291">
    <property type="entry name" value="NAD(P)-bd_dom_sf"/>
</dbReference>
<dbReference type="SUPFAM" id="SSF48179">
    <property type="entry name" value="6-phosphogluconate dehydrogenase C-terminal domain-like"/>
    <property type="match status" value="1"/>
</dbReference>
<feature type="active site" evidence="4">
    <location>
        <position position="171"/>
    </location>
</feature>
<dbReference type="GO" id="GO:0050661">
    <property type="term" value="F:NADP binding"/>
    <property type="evidence" value="ECO:0007669"/>
    <property type="project" value="InterPro"/>
</dbReference>
<dbReference type="EMBL" id="RCBY01000217">
    <property type="protein sequence ID" value="RQH28182.1"/>
    <property type="molecule type" value="Genomic_DNA"/>
</dbReference>
<dbReference type="PANTHER" id="PTHR22981">
    <property type="entry name" value="3-HYDROXYISOBUTYRATE DEHYDROGENASE-RELATED"/>
    <property type="match status" value="1"/>
</dbReference>
<protein>
    <submittedName>
        <fullName evidence="7">NAD(P)-dependent oxidoreductase</fullName>
    </submittedName>
</protein>
<dbReference type="Gene3D" id="3.40.50.720">
    <property type="entry name" value="NAD(P)-binding Rossmann-like Domain"/>
    <property type="match status" value="1"/>
</dbReference>
<name>A0A3N6P2G5_9CYAN</name>
<dbReference type="InterPro" id="IPR029154">
    <property type="entry name" value="HIBADH-like_NADP-bd"/>
</dbReference>
<dbReference type="InterPro" id="IPR008927">
    <property type="entry name" value="6-PGluconate_DH-like_C_sf"/>
</dbReference>
<feature type="domain" description="6-phosphogluconate dehydrogenase NADP-binding" evidence="5">
    <location>
        <begin position="3"/>
        <end position="162"/>
    </location>
</feature>
<evidence type="ECO:0000259" key="5">
    <source>
        <dbReference type="Pfam" id="PF03446"/>
    </source>
</evidence>
<dbReference type="InterPro" id="IPR015815">
    <property type="entry name" value="HIBADH-related"/>
</dbReference>
<keyword evidence="2" id="KW-0560">Oxidoreductase</keyword>
<dbReference type="Pfam" id="PF03446">
    <property type="entry name" value="NAD_binding_2"/>
    <property type="match status" value="1"/>
</dbReference>
<sequence>MNKIGFIGVGNMGNPMARNLLEAGFPVVVHDLRQEAAKNLLEKGAKWAESPEIVASQTDTVITMLPNPAAVESVVLGKKGILKSFSPGSIWIDCTTNSPTLFQEIARKVISAGIKVLEAPVTNAVDGAERGELIFFAGGELEVFEQAKPILEPMAEKIFYAGDLGTGNITKLITNMLWFINACAIGEALVLGAKAGIPLTNLAEMIKSSAGSSWVAHHDISSIFAGHYDPSFTIKLCVKDLRLIDELAQKSNVPLMMGNQARNIFHAAQAKYGQDQGEMSVVKLLEDMVGISLQTDQNHGN</sequence>
<gene>
    <name evidence="7" type="ORF">D5R40_25975</name>
</gene>
<dbReference type="PIRSF" id="PIRSF000103">
    <property type="entry name" value="HIBADH"/>
    <property type="match status" value="1"/>
</dbReference>
<evidence type="ECO:0000259" key="6">
    <source>
        <dbReference type="Pfam" id="PF14833"/>
    </source>
</evidence>
<dbReference type="Gene3D" id="1.10.1040.10">
    <property type="entry name" value="N-(1-d-carboxylethyl)-l-norvaline Dehydrogenase, domain 2"/>
    <property type="match status" value="1"/>
</dbReference>
<keyword evidence="3" id="KW-0520">NAD</keyword>
<dbReference type="OrthoDB" id="9786703at2"/>
<dbReference type="GO" id="GO:0051287">
    <property type="term" value="F:NAD binding"/>
    <property type="evidence" value="ECO:0007669"/>
    <property type="project" value="InterPro"/>
</dbReference>
<dbReference type="GO" id="GO:0016616">
    <property type="term" value="F:oxidoreductase activity, acting on the CH-OH group of donors, NAD or NADP as acceptor"/>
    <property type="evidence" value="ECO:0007669"/>
    <property type="project" value="TreeGrafter"/>
</dbReference>
<accession>A0A3N6P2G5</accession>
<comment type="similarity">
    <text evidence="1">Belongs to the HIBADH-related family.</text>
</comment>
<dbReference type="SUPFAM" id="SSF51735">
    <property type="entry name" value="NAD(P)-binding Rossmann-fold domains"/>
    <property type="match status" value="1"/>
</dbReference>
<dbReference type="Pfam" id="PF14833">
    <property type="entry name" value="NAD_binding_11"/>
    <property type="match status" value="1"/>
</dbReference>
<dbReference type="InterPro" id="IPR013328">
    <property type="entry name" value="6PGD_dom2"/>
</dbReference>
<dbReference type="PANTHER" id="PTHR22981:SF7">
    <property type="entry name" value="3-HYDROXYISOBUTYRATE DEHYDROGENASE, MITOCHONDRIAL"/>
    <property type="match status" value="1"/>
</dbReference>
<proteinExistence type="inferred from homology"/>
<organism evidence="7 8">
    <name type="scientific">Okeania hirsuta</name>
    <dbReference type="NCBI Taxonomy" id="1458930"/>
    <lineage>
        <taxon>Bacteria</taxon>
        <taxon>Bacillati</taxon>
        <taxon>Cyanobacteriota</taxon>
        <taxon>Cyanophyceae</taxon>
        <taxon>Oscillatoriophycideae</taxon>
        <taxon>Oscillatoriales</taxon>
        <taxon>Microcoleaceae</taxon>
        <taxon>Okeania</taxon>
    </lineage>
</organism>
<evidence type="ECO:0000313" key="8">
    <source>
        <dbReference type="Proteomes" id="UP000269154"/>
    </source>
</evidence>
<dbReference type="AlphaFoldDB" id="A0A3N6P2G5"/>
<comment type="caution">
    <text evidence="7">The sequence shown here is derived from an EMBL/GenBank/DDBJ whole genome shotgun (WGS) entry which is preliminary data.</text>
</comment>
<evidence type="ECO:0000256" key="2">
    <source>
        <dbReference type="ARBA" id="ARBA00023002"/>
    </source>
</evidence>
<dbReference type="InterPro" id="IPR006115">
    <property type="entry name" value="6PGDH_NADP-bd"/>
</dbReference>
<evidence type="ECO:0000313" key="7">
    <source>
        <dbReference type="EMBL" id="RQH28182.1"/>
    </source>
</evidence>
<dbReference type="Proteomes" id="UP000269154">
    <property type="component" value="Unassembled WGS sequence"/>
</dbReference>
<feature type="domain" description="3-hydroxyisobutyrate dehydrogenase-like NAD-binding" evidence="6">
    <location>
        <begin position="165"/>
        <end position="285"/>
    </location>
</feature>
<evidence type="ECO:0000256" key="3">
    <source>
        <dbReference type="ARBA" id="ARBA00023027"/>
    </source>
</evidence>
<reference evidence="7 8" key="1">
    <citation type="journal article" date="2018" name="ACS Chem. Biol.">
        <title>Ketoreductase domain dysfunction expands chemodiversity: malyngamide biosynthesis in the cyanobacterium Okeania hirsuta.</title>
        <authorList>
            <person name="Moss N.A."/>
            <person name="Leao T."/>
            <person name="Rankin M."/>
            <person name="McCullough T.M."/>
            <person name="Qu P."/>
            <person name="Korobeynikov A."/>
            <person name="Smith J.L."/>
            <person name="Gerwick L."/>
            <person name="Gerwick W.H."/>
        </authorList>
    </citation>
    <scope>NUCLEOTIDE SEQUENCE [LARGE SCALE GENOMIC DNA]</scope>
    <source>
        <strain evidence="7 8">PAB10Feb10-1</strain>
    </source>
</reference>
<evidence type="ECO:0000256" key="4">
    <source>
        <dbReference type="PIRSR" id="PIRSR000103-1"/>
    </source>
</evidence>
<keyword evidence="8" id="KW-1185">Reference proteome</keyword>
<evidence type="ECO:0000256" key="1">
    <source>
        <dbReference type="ARBA" id="ARBA00009080"/>
    </source>
</evidence>
<dbReference type="RefSeq" id="WP_124142748.1">
    <property type="nucleotide sequence ID" value="NZ_CAWOKI010000024.1"/>
</dbReference>